<dbReference type="PANTHER" id="PTHR33112:SF16">
    <property type="entry name" value="HETEROKARYON INCOMPATIBILITY DOMAIN-CONTAINING PROTEIN"/>
    <property type="match status" value="1"/>
</dbReference>
<feature type="domain" description="Heterokaryon incompatibility" evidence="2">
    <location>
        <begin position="149"/>
        <end position="297"/>
    </location>
</feature>
<reference evidence="3" key="1">
    <citation type="submission" date="2022-11" db="EMBL/GenBank/DDBJ databases">
        <title>Genome Sequence of Cubamyces cubensis.</title>
        <authorList>
            <person name="Buettner E."/>
        </authorList>
    </citation>
    <scope>NUCLEOTIDE SEQUENCE</scope>
    <source>
        <strain evidence="3">MPL-01</strain>
    </source>
</reference>
<evidence type="ECO:0000313" key="3">
    <source>
        <dbReference type="EMBL" id="KAJ8482964.1"/>
    </source>
</evidence>
<feature type="signal peptide" evidence="1">
    <location>
        <begin position="1"/>
        <end position="25"/>
    </location>
</feature>
<sequence>MRLHTGAPACQLCSLLLDLLDTAEDLESSDWDVEVDFQVDQDPHNPVDEPADAQYLLVHARRPGAADRYATYYNPAAADIVCRAPTLQVNSARARELALERIRDCIDNHPACTKPGTRTRLPTRVIDCLHPTAPRLVVSADLEDDTVPYVALSYVWGRNASHCTYLANYEAYLRGIDYAVIPQTIRDAILVAHDLGIRYIWIDAFCIIQDSNEDKTRELVKMGSIYQDAYFTIIASSAASGDAGFLQDRTLPPHFRVPYYDRKGRAGTVCIGRRSDTVCPVAPAGEPVDRRAWCFQEWLLSPRKLMYASDTLRYHCQSSARPVEDSLRAIRTIHSATLDHAFLPLRQAILANPDLAELSSAERFARQCALWGQVVANYTQRLLTQKTDKLLAFAAVAEQFDHGEVPTGILKSLELVGQQGVDDCLRPRPLEYLAPSWAWPSVDGRVITRSGSAAESVRGGGIVETCEVLECNVTLMDKRLPYGRVTDGRLKLRAIVAPACIILDLPHLEHDHEYGEDFYYKLFAPTDELKALAHARITSLGSHTDVDPGIQIGIVTLEESNTEINVPVMFHEYNALLEGRLVAIGWGRFRGDQSLLTRVGEANIYFDSPERPPTTNSWLLVINRSFGAKSSPANGTATGEGLLITRTAEGRFRRFGCWSIHLGPRPATRVLSGVMACLQDADVAQVDVQLE</sequence>
<dbReference type="PANTHER" id="PTHR33112">
    <property type="entry name" value="DOMAIN PROTEIN, PUTATIVE-RELATED"/>
    <property type="match status" value="1"/>
</dbReference>
<dbReference type="InterPro" id="IPR010730">
    <property type="entry name" value="HET"/>
</dbReference>
<gene>
    <name evidence="3" type="ORF">ONZ51_g5023</name>
</gene>
<dbReference type="AlphaFoldDB" id="A0AAD7TV85"/>
<name>A0AAD7TV85_9APHY</name>
<evidence type="ECO:0000259" key="2">
    <source>
        <dbReference type="Pfam" id="PF06985"/>
    </source>
</evidence>
<proteinExistence type="predicted"/>
<keyword evidence="1" id="KW-0732">Signal</keyword>
<comment type="caution">
    <text evidence="3">The sequence shown here is derived from an EMBL/GenBank/DDBJ whole genome shotgun (WGS) entry which is preliminary data.</text>
</comment>
<accession>A0AAD7TV85</accession>
<feature type="chain" id="PRO_5041962151" description="Heterokaryon incompatibility domain-containing protein" evidence="1">
    <location>
        <begin position="26"/>
        <end position="691"/>
    </location>
</feature>
<evidence type="ECO:0000256" key="1">
    <source>
        <dbReference type="SAM" id="SignalP"/>
    </source>
</evidence>
<dbReference type="Proteomes" id="UP001215151">
    <property type="component" value="Unassembled WGS sequence"/>
</dbReference>
<dbReference type="Pfam" id="PF06985">
    <property type="entry name" value="HET"/>
    <property type="match status" value="1"/>
</dbReference>
<protein>
    <recommendedName>
        <fullName evidence="2">Heterokaryon incompatibility domain-containing protein</fullName>
    </recommendedName>
</protein>
<dbReference type="EMBL" id="JAPEVG010000103">
    <property type="protein sequence ID" value="KAJ8482964.1"/>
    <property type="molecule type" value="Genomic_DNA"/>
</dbReference>
<keyword evidence="4" id="KW-1185">Reference proteome</keyword>
<evidence type="ECO:0000313" key="4">
    <source>
        <dbReference type="Proteomes" id="UP001215151"/>
    </source>
</evidence>
<organism evidence="3 4">
    <name type="scientific">Trametes cubensis</name>
    <dbReference type="NCBI Taxonomy" id="1111947"/>
    <lineage>
        <taxon>Eukaryota</taxon>
        <taxon>Fungi</taxon>
        <taxon>Dikarya</taxon>
        <taxon>Basidiomycota</taxon>
        <taxon>Agaricomycotina</taxon>
        <taxon>Agaricomycetes</taxon>
        <taxon>Polyporales</taxon>
        <taxon>Polyporaceae</taxon>
        <taxon>Trametes</taxon>
    </lineage>
</organism>